<dbReference type="GO" id="GO:0005524">
    <property type="term" value="F:ATP binding"/>
    <property type="evidence" value="ECO:0007669"/>
    <property type="project" value="UniProtKB-KW"/>
</dbReference>
<dbReference type="InterPro" id="IPR009010">
    <property type="entry name" value="Asp_de-COase-like_dom_sf"/>
</dbReference>
<evidence type="ECO:0000313" key="5">
    <source>
        <dbReference type="EMBL" id="CAF4157717.1"/>
    </source>
</evidence>
<reference evidence="5" key="1">
    <citation type="submission" date="2021-02" db="EMBL/GenBank/DDBJ databases">
        <authorList>
            <person name="Nowell W R."/>
        </authorList>
    </citation>
    <scope>NUCLEOTIDE SEQUENCE</scope>
</reference>
<evidence type="ECO:0000259" key="3">
    <source>
        <dbReference type="SMART" id="SM01072"/>
    </source>
</evidence>
<dbReference type="GO" id="GO:0051228">
    <property type="term" value="P:mitotic spindle disassembly"/>
    <property type="evidence" value="ECO:0007669"/>
    <property type="project" value="TreeGrafter"/>
</dbReference>
<dbReference type="SUPFAM" id="SSF54585">
    <property type="entry name" value="Cdc48 domain 2-like"/>
    <property type="match status" value="1"/>
</dbReference>
<sequence length="260" mass="29368">MTNKEKSEQMAKPVDPNKEDQYATAILNRNERPPNHLIIDNAINDDNSVVTLSQQKMNELQLFRGDTVLLKGKKHRETICIVLADDTCQNDRIRMNRVVRNNLRVHSSDIVSIQGLKDVKYGKRIDVLPIDDTVEGITGNLSTVYLKPYFAEADRPVREGDVFIVHAAMHAVEFKVVETEPSPYCIVTSRTIILCDGDPIKREEEEVSLNEIGYDDIGGVRKQLVQIKEMIELPLKHPQLFKTIGAKPPRSILLYGPPGT</sequence>
<dbReference type="GO" id="GO:0005829">
    <property type="term" value="C:cytosol"/>
    <property type="evidence" value="ECO:0007669"/>
    <property type="project" value="TreeGrafter"/>
</dbReference>
<dbReference type="InterPro" id="IPR003338">
    <property type="entry name" value="CDC4_N-term_subdom"/>
</dbReference>
<dbReference type="GO" id="GO:0030970">
    <property type="term" value="P:retrograde protein transport, ER to cytosol"/>
    <property type="evidence" value="ECO:0007669"/>
    <property type="project" value="TreeGrafter"/>
</dbReference>
<dbReference type="PANTHER" id="PTHR23077:SF171">
    <property type="entry name" value="NUCLEAR VALOSIN-CONTAINING PROTEIN-LIKE"/>
    <property type="match status" value="1"/>
</dbReference>
<proteinExistence type="predicted"/>
<dbReference type="GO" id="GO:0005634">
    <property type="term" value="C:nucleus"/>
    <property type="evidence" value="ECO:0007669"/>
    <property type="project" value="TreeGrafter"/>
</dbReference>
<feature type="domain" description="CDC48" evidence="3">
    <location>
        <begin position="136"/>
        <end position="202"/>
    </location>
</feature>
<dbReference type="Gene3D" id="2.40.40.20">
    <property type="match status" value="1"/>
</dbReference>
<dbReference type="InterPro" id="IPR004201">
    <property type="entry name" value="Cdc48_dom2"/>
</dbReference>
<dbReference type="FunFam" id="2.40.40.20:FF:000003">
    <property type="entry name" value="Transitional endoplasmic reticulum ATPase"/>
    <property type="match status" value="1"/>
</dbReference>
<feature type="non-terminal residue" evidence="5">
    <location>
        <position position="260"/>
    </location>
</feature>
<dbReference type="InterPro" id="IPR029067">
    <property type="entry name" value="CDC48_domain_2-like_sf"/>
</dbReference>
<keyword evidence="2" id="KW-0067">ATP-binding</keyword>
<evidence type="ECO:0000313" key="6">
    <source>
        <dbReference type="Proteomes" id="UP000663836"/>
    </source>
</evidence>
<dbReference type="SUPFAM" id="SSF52540">
    <property type="entry name" value="P-loop containing nucleoside triphosphate hydrolases"/>
    <property type="match status" value="1"/>
</dbReference>
<accession>A0A819YNZ2</accession>
<organism evidence="5 6">
    <name type="scientific">Rotaria sordida</name>
    <dbReference type="NCBI Taxonomy" id="392033"/>
    <lineage>
        <taxon>Eukaryota</taxon>
        <taxon>Metazoa</taxon>
        <taxon>Spiralia</taxon>
        <taxon>Gnathifera</taxon>
        <taxon>Rotifera</taxon>
        <taxon>Eurotatoria</taxon>
        <taxon>Bdelloidea</taxon>
        <taxon>Philodinida</taxon>
        <taxon>Philodinidae</taxon>
        <taxon>Rotaria</taxon>
    </lineage>
</organism>
<dbReference type="FunFam" id="3.10.330.10:FF:000001">
    <property type="entry name" value="Cell division control 48"/>
    <property type="match status" value="1"/>
</dbReference>
<dbReference type="Gene3D" id="3.10.330.10">
    <property type="match status" value="1"/>
</dbReference>
<dbReference type="Pfam" id="PF02359">
    <property type="entry name" value="CDC48_N"/>
    <property type="match status" value="1"/>
</dbReference>
<comment type="caution">
    <text evidence="5">The sequence shown here is derived from an EMBL/GenBank/DDBJ whole genome shotgun (WGS) entry which is preliminary data.</text>
</comment>
<dbReference type="Pfam" id="PF02933">
    <property type="entry name" value="CDC48_2"/>
    <property type="match status" value="1"/>
</dbReference>
<dbReference type="GO" id="GO:0016887">
    <property type="term" value="F:ATP hydrolysis activity"/>
    <property type="evidence" value="ECO:0007669"/>
    <property type="project" value="TreeGrafter"/>
</dbReference>
<dbReference type="Gene3D" id="3.40.50.300">
    <property type="entry name" value="P-loop containing nucleotide triphosphate hydrolases"/>
    <property type="match status" value="1"/>
</dbReference>
<dbReference type="AlphaFoldDB" id="A0A819YNZ2"/>
<dbReference type="Proteomes" id="UP000663836">
    <property type="component" value="Unassembled WGS sequence"/>
</dbReference>
<evidence type="ECO:0000256" key="2">
    <source>
        <dbReference type="ARBA" id="ARBA00022840"/>
    </source>
</evidence>
<feature type="domain" description="CDC48 N-terminal subdomain" evidence="4">
    <location>
        <begin position="36"/>
        <end position="119"/>
    </location>
</feature>
<dbReference type="InterPro" id="IPR027417">
    <property type="entry name" value="P-loop_NTPase"/>
</dbReference>
<gene>
    <name evidence="5" type="ORF">JBS370_LOCUS34326</name>
</gene>
<keyword evidence="1" id="KW-0547">Nucleotide-binding</keyword>
<evidence type="ECO:0008006" key="7">
    <source>
        <dbReference type="Google" id="ProtNLM"/>
    </source>
</evidence>
<dbReference type="GO" id="GO:0034098">
    <property type="term" value="C:VCP-NPL4-UFD1 AAA ATPase complex"/>
    <property type="evidence" value="ECO:0007669"/>
    <property type="project" value="TreeGrafter"/>
</dbReference>
<name>A0A819YNZ2_9BILA</name>
<dbReference type="SMART" id="SM01072">
    <property type="entry name" value="CDC48_2"/>
    <property type="match status" value="1"/>
</dbReference>
<dbReference type="SMART" id="SM01073">
    <property type="entry name" value="CDC48_N"/>
    <property type="match status" value="1"/>
</dbReference>
<dbReference type="SUPFAM" id="SSF50692">
    <property type="entry name" value="ADC-like"/>
    <property type="match status" value="1"/>
</dbReference>
<dbReference type="PANTHER" id="PTHR23077">
    <property type="entry name" value="AAA-FAMILY ATPASE"/>
    <property type="match status" value="1"/>
</dbReference>
<evidence type="ECO:0000259" key="4">
    <source>
        <dbReference type="SMART" id="SM01073"/>
    </source>
</evidence>
<dbReference type="GO" id="GO:0097352">
    <property type="term" value="P:autophagosome maturation"/>
    <property type="evidence" value="ECO:0007669"/>
    <property type="project" value="TreeGrafter"/>
</dbReference>
<evidence type="ECO:0000256" key="1">
    <source>
        <dbReference type="ARBA" id="ARBA00022741"/>
    </source>
</evidence>
<dbReference type="GO" id="GO:0031593">
    <property type="term" value="F:polyubiquitin modification-dependent protein binding"/>
    <property type="evidence" value="ECO:0007669"/>
    <property type="project" value="TreeGrafter"/>
</dbReference>
<dbReference type="EMBL" id="CAJOBD010010765">
    <property type="protein sequence ID" value="CAF4157717.1"/>
    <property type="molecule type" value="Genomic_DNA"/>
</dbReference>
<protein>
    <recommendedName>
        <fullName evidence="7">Transitional endoplasmic reticulum ATPase</fullName>
    </recommendedName>
</protein>
<dbReference type="InterPro" id="IPR050168">
    <property type="entry name" value="AAA_ATPase_domain"/>
</dbReference>